<keyword evidence="4" id="KW-0067">ATP-binding</keyword>
<dbReference type="InterPro" id="IPR000873">
    <property type="entry name" value="AMP-dep_synth/lig_dom"/>
</dbReference>
<dbReference type="AlphaFoldDB" id="A0A316VD88"/>
<dbReference type="GO" id="GO:0030729">
    <property type="term" value="F:acetoacetate-CoA ligase activity"/>
    <property type="evidence" value="ECO:0007669"/>
    <property type="project" value="InterPro"/>
</dbReference>
<dbReference type="OrthoDB" id="10253869at2759"/>
<evidence type="ECO:0000256" key="1">
    <source>
        <dbReference type="ARBA" id="ARBA00006432"/>
    </source>
</evidence>
<dbReference type="InterPro" id="IPR032387">
    <property type="entry name" value="ACAS_N"/>
</dbReference>
<evidence type="ECO:0000256" key="2">
    <source>
        <dbReference type="ARBA" id="ARBA00022598"/>
    </source>
</evidence>
<reference evidence="7 8" key="1">
    <citation type="journal article" date="2018" name="Mol. Biol. Evol.">
        <title>Broad Genomic Sampling Reveals a Smut Pathogenic Ancestry of the Fungal Clade Ustilaginomycotina.</title>
        <authorList>
            <person name="Kijpornyongpan T."/>
            <person name="Mondo S.J."/>
            <person name="Barry K."/>
            <person name="Sandor L."/>
            <person name="Lee J."/>
            <person name="Lipzen A."/>
            <person name="Pangilinan J."/>
            <person name="LaButti K."/>
            <person name="Hainaut M."/>
            <person name="Henrissat B."/>
            <person name="Grigoriev I.V."/>
            <person name="Spatafora J.W."/>
            <person name="Aime M.C."/>
        </authorList>
    </citation>
    <scope>NUCLEOTIDE SEQUENCE [LARGE SCALE GENOMIC DNA]</scope>
    <source>
        <strain evidence="7 8">MCA 3882</strain>
    </source>
</reference>
<protein>
    <submittedName>
        <fullName evidence="7">Acetoacetate-CoA ligase</fullName>
    </submittedName>
</protein>
<dbReference type="PANTHER" id="PTHR42921:SF1">
    <property type="entry name" value="ACETOACETYL-COA SYNTHETASE"/>
    <property type="match status" value="1"/>
</dbReference>
<evidence type="ECO:0000256" key="4">
    <source>
        <dbReference type="ARBA" id="ARBA00022840"/>
    </source>
</evidence>
<dbReference type="Proteomes" id="UP000245771">
    <property type="component" value="Unassembled WGS sequence"/>
</dbReference>
<dbReference type="InterPro" id="IPR045851">
    <property type="entry name" value="AMP-bd_C_sf"/>
</dbReference>
<dbReference type="EMBL" id="KZ819603">
    <property type="protein sequence ID" value="PWN35532.1"/>
    <property type="molecule type" value="Genomic_DNA"/>
</dbReference>
<name>A0A316VD88_9BASI</name>
<dbReference type="GO" id="GO:0006629">
    <property type="term" value="P:lipid metabolic process"/>
    <property type="evidence" value="ECO:0007669"/>
    <property type="project" value="InterPro"/>
</dbReference>
<sequence length="714" mass="78465">MTSAAEESASAAVLGKLVYTPKNVEQTRIDRFRQSIAKKYNVTLSDYDAFWKWSCEHASEFWTETWEEVGIIASKNVKEALPSHQIPNIYPPPKWFEGSRLNFAENLLRHSRSDSPLLDQPALIQTAEADPSKPDVFHQTITTQRQLRLQVARAVRALRARGVIAGDRVASYSSNCSANIVAFLASAAIGAIWVSSAADFAPQGVLERLKTVRPKVLFAVDGVRYNGRVHDHLGKLEEVVKGLEDGIGAEEQKLQEVIVIPYLNEIGSQSDPAKHQHTNWNDFLQSGKGTSEDDADIKFEQLDFNHPLWILFSSGTTGKPKAIMHRSGGMLIQMAKELLVHGDMTPKDVFFYYTTPGWMMWNWLVGGLITGAPLVLFDGSPLKPASTLWTLSSQLSITIFGTSAAYLSALEKTAFKPREAFPGLKVRQVLSTGSPLRADLYPWIMEHVGPETLIGSITGGTDICSLFAGHNVALPVYAGEIQARNLGMNVDVFDDAGNSILPGKGSGDLVCKTAFPAQPLCFFSQSEERHFDTYYAQFKGVWYHGDYVSLSTHGGLVMLGRSDGVLNPGGIRFGSSEIYDALEKDKMSGNLQEVENWLVCALKTPSADDEVVVLFLVLKEGKESIKADQLSALESHIKSLIRQKRSARHVPKYIRIIEGVPLTLNGKLAEVPAKKLVNGAPLTTINSATLQNPQILQAYVEAGKELRESLANGK</sequence>
<dbReference type="GeneID" id="37020547"/>
<comment type="similarity">
    <text evidence="1">Belongs to the ATP-dependent AMP-binding enzyme family.</text>
</comment>
<keyword evidence="8" id="KW-1185">Reference proteome</keyword>
<dbReference type="Gene3D" id="3.30.300.30">
    <property type="match status" value="1"/>
</dbReference>
<dbReference type="NCBIfam" id="TIGR01217">
    <property type="entry name" value="ac_ac_CoA_syn"/>
    <property type="match status" value="1"/>
</dbReference>
<evidence type="ECO:0000256" key="3">
    <source>
        <dbReference type="ARBA" id="ARBA00022741"/>
    </source>
</evidence>
<dbReference type="InterPro" id="IPR005914">
    <property type="entry name" value="Acac_CoA_synth"/>
</dbReference>
<dbReference type="SUPFAM" id="SSF56801">
    <property type="entry name" value="Acetyl-CoA synthetase-like"/>
    <property type="match status" value="1"/>
</dbReference>
<dbReference type="Pfam" id="PF00501">
    <property type="entry name" value="AMP-binding"/>
    <property type="match status" value="1"/>
</dbReference>
<dbReference type="NCBIfam" id="NF002937">
    <property type="entry name" value="PRK03584.1"/>
    <property type="match status" value="1"/>
</dbReference>
<keyword evidence="2 7" id="KW-0436">Ligase</keyword>
<dbReference type="InterPro" id="IPR020845">
    <property type="entry name" value="AMP-binding_CS"/>
</dbReference>
<evidence type="ECO:0000259" key="5">
    <source>
        <dbReference type="Pfam" id="PF00501"/>
    </source>
</evidence>
<dbReference type="InterPro" id="IPR042099">
    <property type="entry name" value="ANL_N_sf"/>
</dbReference>
<dbReference type="Pfam" id="PF16177">
    <property type="entry name" value="ACAS_N"/>
    <property type="match status" value="1"/>
</dbReference>
<dbReference type="STRING" id="1280837.A0A316VD88"/>
<proteinExistence type="inferred from homology"/>
<dbReference type="InParanoid" id="A0A316VD88"/>
<feature type="domain" description="AMP-dependent synthetase/ligase" evidence="5">
    <location>
        <begin position="126"/>
        <end position="513"/>
    </location>
</feature>
<evidence type="ECO:0000259" key="6">
    <source>
        <dbReference type="Pfam" id="PF16177"/>
    </source>
</evidence>
<feature type="domain" description="Acetyl-coenzyme A synthetase N-terminal" evidence="6">
    <location>
        <begin position="47"/>
        <end position="106"/>
    </location>
</feature>
<evidence type="ECO:0000313" key="8">
    <source>
        <dbReference type="Proteomes" id="UP000245771"/>
    </source>
</evidence>
<dbReference type="RefSeq" id="XP_025355834.1">
    <property type="nucleotide sequence ID" value="XM_025498766.1"/>
</dbReference>
<organism evidence="7 8">
    <name type="scientific">Meira miltonrushii</name>
    <dbReference type="NCBI Taxonomy" id="1280837"/>
    <lineage>
        <taxon>Eukaryota</taxon>
        <taxon>Fungi</taxon>
        <taxon>Dikarya</taxon>
        <taxon>Basidiomycota</taxon>
        <taxon>Ustilaginomycotina</taxon>
        <taxon>Exobasidiomycetes</taxon>
        <taxon>Exobasidiales</taxon>
        <taxon>Brachybasidiaceae</taxon>
        <taxon>Meira</taxon>
    </lineage>
</organism>
<dbReference type="PANTHER" id="PTHR42921">
    <property type="entry name" value="ACETOACETYL-COA SYNTHETASE"/>
    <property type="match status" value="1"/>
</dbReference>
<dbReference type="PROSITE" id="PS00455">
    <property type="entry name" value="AMP_BINDING"/>
    <property type="match status" value="1"/>
</dbReference>
<dbReference type="Gene3D" id="3.40.50.12780">
    <property type="entry name" value="N-terminal domain of ligase-like"/>
    <property type="match status" value="1"/>
</dbReference>
<evidence type="ECO:0000313" key="7">
    <source>
        <dbReference type="EMBL" id="PWN35532.1"/>
    </source>
</evidence>
<gene>
    <name evidence="7" type="ORF">FA14DRAFT_160635</name>
</gene>
<keyword evidence="3" id="KW-0547">Nucleotide-binding</keyword>
<accession>A0A316VD88</accession>
<dbReference type="GO" id="GO:0005524">
    <property type="term" value="F:ATP binding"/>
    <property type="evidence" value="ECO:0007669"/>
    <property type="project" value="UniProtKB-KW"/>
</dbReference>